<keyword evidence="3" id="KW-0479">Metal-binding</keyword>
<dbReference type="EMBL" id="OV696688">
    <property type="protein sequence ID" value="CAH1258900.1"/>
    <property type="molecule type" value="Genomic_DNA"/>
</dbReference>
<dbReference type="InterPro" id="IPR011032">
    <property type="entry name" value="GroES-like_sf"/>
</dbReference>
<dbReference type="PANTHER" id="PTHR42940:SF8">
    <property type="entry name" value="VACUOLAR PROTEIN SORTING-ASSOCIATED PROTEIN 11"/>
    <property type="match status" value="1"/>
</dbReference>
<protein>
    <submittedName>
        <fullName evidence="7">ADH1A protein</fullName>
    </submittedName>
</protein>
<gene>
    <name evidence="7" type="primary">ADH1A</name>
    <name evidence="7" type="ORF">BLAG_LOCUS16321</name>
</gene>
<evidence type="ECO:0000256" key="5">
    <source>
        <dbReference type="ARBA" id="ARBA00023002"/>
    </source>
</evidence>
<evidence type="ECO:0000259" key="6">
    <source>
        <dbReference type="SMART" id="SM00829"/>
    </source>
</evidence>
<keyword evidence="8" id="KW-1185">Reference proteome</keyword>
<dbReference type="GO" id="GO:0046872">
    <property type="term" value="F:metal ion binding"/>
    <property type="evidence" value="ECO:0007669"/>
    <property type="project" value="UniProtKB-KW"/>
</dbReference>
<evidence type="ECO:0000256" key="3">
    <source>
        <dbReference type="ARBA" id="ARBA00022723"/>
    </source>
</evidence>
<evidence type="ECO:0000256" key="4">
    <source>
        <dbReference type="ARBA" id="ARBA00022833"/>
    </source>
</evidence>
<dbReference type="Gene3D" id="3.40.50.720">
    <property type="entry name" value="NAD(P)-binding Rossmann-like Domain"/>
    <property type="match status" value="1"/>
</dbReference>
<sequence length="396" mass="42488">MGSCSDIIVVIEFGSKVKKFGSKINRGGMARRSAKLVKFNEPFEFVTDDIPGSPPGGAVVKVHYTGLCHSDVDMSQGEKTNYSLPLILGHEVSGRVHSIDQLAVNSDIKVGDRVMVYAIRGCGVCSRCKVHKPTFCLNRVRKTIGFTEDGGFSDYLTVSDLSLLMLVPETVAMDTACLLPCSGLTSYNAVVSILPTVKEFVTDHGVPEDCAVLLVGAGGLGLWGVQIVREVLPDGIRIVCADRDPERLAEAKAMGCDEVVLWNVKEDEDNLIAATNQASGSVGGAVAAVDFVNTSETFSLIESVLIWGGIHVTVGVFGDTASLPLKSFTVHQHKVVGVLVGTQQQLRELLKLVENGKVKAPPITHHPLESVWEVLQDLRDGKVKGRAVIEVSKPSE</sequence>
<comment type="similarity">
    <text evidence="2">Belongs to the zinc-containing alcohol dehydrogenase family.</text>
</comment>
<evidence type="ECO:0000313" key="7">
    <source>
        <dbReference type="EMBL" id="CAH1258900.1"/>
    </source>
</evidence>
<evidence type="ECO:0000256" key="2">
    <source>
        <dbReference type="ARBA" id="ARBA00008072"/>
    </source>
</evidence>
<organism evidence="7 8">
    <name type="scientific">Branchiostoma lanceolatum</name>
    <name type="common">Common lancelet</name>
    <name type="synonym">Amphioxus lanceolatum</name>
    <dbReference type="NCBI Taxonomy" id="7740"/>
    <lineage>
        <taxon>Eukaryota</taxon>
        <taxon>Metazoa</taxon>
        <taxon>Chordata</taxon>
        <taxon>Cephalochordata</taxon>
        <taxon>Leptocardii</taxon>
        <taxon>Amphioxiformes</taxon>
        <taxon>Branchiostomatidae</taxon>
        <taxon>Branchiostoma</taxon>
    </lineage>
</organism>
<dbReference type="InterPro" id="IPR013154">
    <property type="entry name" value="ADH-like_N"/>
</dbReference>
<dbReference type="OrthoDB" id="1879366at2759"/>
<dbReference type="InterPro" id="IPR036291">
    <property type="entry name" value="NAD(P)-bd_dom_sf"/>
</dbReference>
<dbReference type="AlphaFoldDB" id="A0A8J9ZRC4"/>
<dbReference type="PANTHER" id="PTHR42940">
    <property type="entry name" value="ALCOHOL DEHYDROGENASE 1-RELATED"/>
    <property type="match status" value="1"/>
</dbReference>
<evidence type="ECO:0000313" key="8">
    <source>
        <dbReference type="Proteomes" id="UP000838412"/>
    </source>
</evidence>
<dbReference type="GO" id="GO:0005737">
    <property type="term" value="C:cytoplasm"/>
    <property type="evidence" value="ECO:0007669"/>
    <property type="project" value="TreeGrafter"/>
</dbReference>
<dbReference type="Pfam" id="PF00107">
    <property type="entry name" value="ADH_zinc_N"/>
    <property type="match status" value="1"/>
</dbReference>
<dbReference type="SUPFAM" id="SSF50129">
    <property type="entry name" value="GroES-like"/>
    <property type="match status" value="1"/>
</dbReference>
<dbReference type="Proteomes" id="UP000838412">
    <property type="component" value="Chromosome 3"/>
</dbReference>
<name>A0A8J9ZRC4_BRALA</name>
<proteinExistence type="inferred from homology"/>
<comment type="cofactor">
    <cofactor evidence="1">
        <name>Zn(2+)</name>
        <dbReference type="ChEBI" id="CHEBI:29105"/>
    </cofactor>
</comment>
<dbReference type="InterPro" id="IPR020843">
    <property type="entry name" value="ER"/>
</dbReference>
<dbReference type="Gene3D" id="3.90.180.10">
    <property type="entry name" value="Medium-chain alcohol dehydrogenases, catalytic domain"/>
    <property type="match status" value="1"/>
</dbReference>
<keyword evidence="4" id="KW-0862">Zinc</keyword>
<reference evidence="7" key="1">
    <citation type="submission" date="2022-01" db="EMBL/GenBank/DDBJ databases">
        <authorList>
            <person name="Braso-Vives M."/>
        </authorList>
    </citation>
    <scope>NUCLEOTIDE SEQUENCE</scope>
</reference>
<evidence type="ECO:0000256" key="1">
    <source>
        <dbReference type="ARBA" id="ARBA00001947"/>
    </source>
</evidence>
<dbReference type="Pfam" id="PF08240">
    <property type="entry name" value="ADH_N"/>
    <property type="match status" value="1"/>
</dbReference>
<feature type="domain" description="Enoyl reductase (ER)" evidence="6">
    <location>
        <begin position="38"/>
        <end position="389"/>
    </location>
</feature>
<keyword evidence="5" id="KW-0560">Oxidoreductase</keyword>
<dbReference type="InterPro" id="IPR013149">
    <property type="entry name" value="ADH-like_C"/>
</dbReference>
<dbReference type="SUPFAM" id="SSF51735">
    <property type="entry name" value="NAD(P)-binding Rossmann-fold domains"/>
    <property type="match status" value="1"/>
</dbReference>
<accession>A0A8J9ZRC4</accession>
<dbReference type="GO" id="GO:0004022">
    <property type="term" value="F:alcohol dehydrogenase (NAD+) activity"/>
    <property type="evidence" value="ECO:0007669"/>
    <property type="project" value="TreeGrafter"/>
</dbReference>
<dbReference type="SMART" id="SM00829">
    <property type="entry name" value="PKS_ER"/>
    <property type="match status" value="1"/>
</dbReference>